<dbReference type="PANTHER" id="PTHR36985">
    <property type="entry name" value="TRANSLOCATION AND ASSEMBLY MODULE SUBUNIT TAMB"/>
    <property type="match status" value="1"/>
</dbReference>
<evidence type="ECO:0000313" key="9">
    <source>
        <dbReference type="Proteomes" id="UP001500298"/>
    </source>
</evidence>
<reference evidence="9" key="1">
    <citation type="journal article" date="2019" name="Int. J. Syst. Evol. Microbiol.">
        <title>The Global Catalogue of Microorganisms (GCM) 10K type strain sequencing project: providing services to taxonomists for standard genome sequencing and annotation.</title>
        <authorList>
            <consortium name="The Broad Institute Genomics Platform"/>
            <consortium name="The Broad Institute Genome Sequencing Center for Infectious Disease"/>
            <person name="Wu L."/>
            <person name="Ma J."/>
        </authorList>
    </citation>
    <scope>NUCLEOTIDE SEQUENCE [LARGE SCALE GENOMIC DNA]</scope>
    <source>
        <strain evidence="9">JCM 18326</strain>
    </source>
</reference>
<evidence type="ECO:0000256" key="3">
    <source>
        <dbReference type="ARBA" id="ARBA00022989"/>
    </source>
</evidence>
<comment type="caution">
    <text evidence="8">The sequence shown here is derived from an EMBL/GenBank/DDBJ whole genome shotgun (WGS) entry which is preliminary data.</text>
</comment>
<keyword evidence="2 6" id="KW-0812">Transmembrane</keyword>
<keyword evidence="4 6" id="KW-0472">Membrane</keyword>
<comment type="subcellular location">
    <subcellularLocation>
        <location evidence="1">Membrane</location>
        <topology evidence="1">Single-pass membrane protein</topology>
    </subcellularLocation>
</comment>
<proteinExistence type="predicted"/>
<feature type="region of interest" description="Disordered" evidence="5">
    <location>
        <begin position="1655"/>
        <end position="1719"/>
    </location>
</feature>
<protein>
    <recommendedName>
        <fullName evidence="7">Translocation and assembly module TamB C-terminal domain-containing protein</fullName>
    </recommendedName>
</protein>
<dbReference type="PANTHER" id="PTHR36985:SF1">
    <property type="entry name" value="TRANSLOCATION AND ASSEMBLY MODULE SUBUNIT TAMB"/>
    <property type="match status" value="1"/>
</dbReference>
<dbReference type="InterPro" id="IPR007452">
    <property type="entry name" value="TamB_C"/>
</dbReference>
<name>A0ABP9CY52_9BACT</name>
<gene>
    <name evidence="8" type="ORF">GCM10023331_01590</name>
</gene>
<evidence type="ECO:0000256" key="5">
    <source>
        <dbReference type="SAM" id="MobiDB-lite"/>
    </source>
</evidence>
<dbReference type="EMBL" id="BAABJX010000004">
    <property type="protein sequence ID" value="GAA4820935.1"/>
    <property type="molecule type" value="Genomic_DNA"/>
</dbReference>
<dbReference type="Proteomes" id="UP001500298">
    <property type="component" value="Unassembled WGS sequence"/>
</dbReference>
<evidence type="ECO:0000256" key="6">
    <source>
        <dbReference type="SAM" id="Phobius"/>
    </source>
</evidence>
<dbReference type="RefSeq" id="WP_345368508.1">
    <property type="nucleotide sequence ID" value="NZ_BAABJX010000004.1"/>
</dbReference>
<keyword evidence="3 6" id="KW-1133">Transmembrane helix</keyword>
<evidence type="ECO:0000256" key="1">
    <source>
        <dbReference type="ARBA" id="ARBA00004167"/>
    </source>
</evidence>
<dbReference type="Pfam" id="PF04357">
    <property type="entry name" value="TamB"/>
    <property type="match status" value="1"/>
</dbReference>
<evidence type="ECO:0000313" key="8">
    <source>
        <dbReference type="EMBL" id="GAA4820935.1"/>
    </source>
</evidence>
<evidence type="ECO:0000256" key="2">
    <source>
        <dbReference type="ARBA" id="ARBA00022692"/>
    </source>
</evidence>
<feature type="compositionally biased region" description="Acidic residues" evidence="5">
    <location>
        <begin position="1709"/>
        <end position="1719"/>
    </location>
</feature>
<sequence>MAEESGKEKLTTKQSILRRGIKGLLIGLGSLLLLLLILIFGVLKLPFVQEKVVEMALTYVRGKVNTEVSLDRIVLDFPTSLVLEGVYVEDQQQDTLLAVDRLEAAMGVRSLWMKKISVSEINLQGVTAHVALREDSTFNFDYLVEAFASEDTVVVEEDTTAVIPIIRIGETNLEDIYLTYGDSVLGEEAVLRLGSFQIGASTIDLNAPYYGVGEMILSNTTASYIRYGTATVVEKPVEEETDSLGLDIGVLLNDIQVINTSLLYEDVMAAQYAQIEIGEFLLSPEAIDLKNQVIAIDKVALTESKVGFTMKSDTLATEQVPDSGTTAFTGFTAGWTVSVAQVSLADNQLQFDDLLYPTLEEGMDFSHINLSKVHLEVKDILAKDKEVRLDLRKTSLKEKSGFYLKNLSGVIDVYEDHLKVDNNIIAFGKSYLEQDLLLKFPNIYNIPNELTSLYIDYHMDTLSFDGRDAQPFTATLEDIPYLEVLDSLRIASSLEVKGYLNKLEFKHFALAERDRLSFQSRMTLEGLPEADSLEYLLFIDSLGLKPKEVMVILPDSMQVEGVNLPSWASLKGQVEGSLTDIATILQLNMDMGAVYADFHMSDLEQYEGSVKVGDLQVGKLLDDPTIGPLTATFTLEGKGLDIEKELSTQFDLMLEEATYEGYTYRDLTVTGSSERLAAKVHAFMDRPEIAFDIGLEADLNKEEPTVGLHVNLKKAYLQQLNLMEDTVYVEGQVYGGIIGIDPEDMALDVVIEDFVFQRGTVPYAFDRMTLSGTLTPDSANAIFTSDILDLSFSSNVPLDSLTDLMTHRLNSYFSLDTTLVKKRVAYEDTHIEFKMIPKDTYYLTEGLIPGLTEITLEPMNGYYDNEEDALLLHMMVPHVVYNDIQVDSLGMDVIADTSHLEASFFMSKLAPSDSIELNNFSIDITAKDEIVDIGVFGENKDKTDYWLKVISDMENRDGIYVLSFDSLRLNKTDWKVSPNNEVRFGQGVPFIDQFQMQSKQGTLKLQTVVQGVDSTLRVNLEDVDFSTITYSSERENSLLMGVLDTEVDYRYDGQLQTKVEWTKLGALGHEVGTLTLEANNDDKLEKYAFNTALKGLIGDIQLQGSYDLSEEKVPLNLEVAVEELSLEPLEPFVQEYLTELGGGFEGDIQVKGLGTAPLFVRGQLEMDQMYMRLFMTGSRFDVAKGTIGFDEKGITLNHIEVHDPSGNDLDIHGRLETQDFLDYRFKIDITCDDFEVVNSKEPLEGQELYGLLVVDNATKIRGTLDHPVITSTINVDRKTDLFYVYLEGGVAALDQGEGVVEFIDISRPIDTLVVQDTNPYLLDVKSKITIQKGTKVTVILDPEAGDALEQTGGGELNFSMQSGGDMVMTGAYEIESGTYGMTFYKVIPKKEFYMRPGSRIFWTGDPMAPTADISAIYRAKTPPYPLLANRVSDPDRYKARKAFDVYLNLEGEVMNPDISFNITYPESVNGKDSNIERVLTEMREDEGQMNKQVFSLLMVGSFINVSGGDANTGEEIVRGTISSMISNQLNKLSSEYVKGVDLSFNLDSYDKTGGGTQTDVGVKVKKSLFNDRLSVSVGGTYMNSEEAANANQSNEGTFYADFELLYKILRDGTLQGKLFRERDKEYFTPDVQKTGFSLMYDKKYNKFKELFEKNLEKKQERRRMQGRMKRTDMGGRKKAEPAKTEDKKKVPPKEDDTKPTDDQPLIDKENEETIIQEEE</sequence>
<organism evidence="8 9">
    <name type="scientific">Algivirga pacifica</name>
    <dbReference type="NCBI Taxonomy" id="1162670"/>
    <lineage>
        <taxon>Bacteria</taxon>
        <taxon>Pseudomonadati</taxon>
        <taxon>Bacteroidota</taxon>
        <taxon>Cytophagia</taxon>
        <taxon>Cytophagales</taxon>
        <taxon>Flammeovirgaceae</taxon>
        <taxon>Algivirga</taxon>
    </lineage>
</organism>
<feature type="transmembrane region" description="Helical" evidence="6">
    <location>
        <begin position="21"/>
        <end position="43"/>
    </location>
</feature>
<accession>A0ABP9CY52</accession>
<keyword evidence="9" id="KW-1185">Reference proteome</keyword>
<feature type="compositionally biased region" description="Basic and acidic residues" evidence="5">
    <location>
        <begin position="1655"/>
        <end position="1708"/>
    </location>
</feature>
<evidence type="ECO:0000256" key="4">
    <source>
        <dbReference type="ARBA" id="ARBA00023136"/>
    </source>
</evidence>
<feature type="domain" description="Translocation and assembly module TamB C-terminal" evidence="7">
    <location>
        <begin position="1200"/>
        <end position="1644"/>
    </location>
</feature>
<evidence type="ECO:0000259" key="7">
    <source>
        <dbReference type="Pfam" id="PF04357"/>
    </source>
</evidence>